<evidence type="ECO:0000313" key="2">
    <source>
        <dbReference type="EMBL" id="GIL26177.1"/>
    </source>
</evidence>
<dbReference type="Proteomes" id="UP000614996">
    <property type="component" value="Unassembled WGS sequence"/>
</dbReference>
<evidence type="ECO:0008006" key="4">
    <source>
        <dbReference type="Google" id="ProtNLM"/>
    </source>
</evidence>
<evidence type="ECO:0000313" key="3">
    <source>
        <dbReference type="Proteomes" id="UP000614996"/>
    </source>
</evidence>
<dbReference type="Gene3D" id="3.10.490.10">
    <property type="entry name" value="Gamma-glutamyl cyclotransferase-like"/>
    <property type="match status" value="1"/>
</dbReference>
<protein>
    <recommendedName>
        <fullName evidence="4">Histone deacetylase</fullName>
    </recommendedName>
</protein>
<dbReference type="AlphaFoldDB" id="A0A8J4ABN4"/>
<dbReference type="EMBL" id="BOPO01000019">
    <property type="protein sequence ID" value="GIL26177.1"/>
    <property type="molecule type" value="Genomic_DNA"/>
</dbReference>
<organism evidence="2 3">
    <name type="scientific">Actinocatenispora comari</name>
    <dbReference type="NCBI Taxonomy" id="2807577"/>
    <lineage>
        <taxon>Bacteria</taxon>
        <taxon>Bacillati</taxon>
        <taxon>Actinomycetota</taxon>
        <taxon>Actinomycetes</taxon>
        <taxon>Micromonosporales</taxon>
        <taxon>Micromonosporaceae</taxon>
        <taxon>Actinocatenispora</taxon>
    </lineage>
</organism>
<gene>
    <name evidence="2" type="ORF">NUM_14310</name>
</gene>
<sequence>MSHAPHPRHCADSPHSEAPRGDSPRTAPSHRTAQRAVGAAAPRRQRHTLVWYAAYGSNMSSRRLRYYLAGGRPPGNSRRYPGARDGRAPARSRALRIPGGVYFAGHSRAWGGGLALYDPQLPGAAAVHAHLITIQQFSDIAAQEMARTPGCDLDLTEVLGTGRAQLGPGRYETLLRAGPDLDGFPVLTFTAPWQAHQTPWRPPAPHYLALLARGLREAYGWAPERTADYLRALPGVRAEQVPAVLDRVYRGEPVGPARPPVRADITLPTAPRPAVRPDITLPAAPRLAVRADITLPAAPRTTATTGLTPGRRG</sequence>
<comment type="caution">
    <text evidence="2">The sequence shown here is derived from an EMBL/GenBank/DDBJ whole genome shotgun (WGS) entry which is preliminary data.</text>
</comment>
<reference evidence="3" key="1">
    <citation type="journal article" date="2021" name="Int. J. Syst. Evol. Microbiol.">
        <title>Actinocatenispora comari sp. nov., an endophytic actinomycete isolated from aerial parts of Comarum salesowianum.</title>
        <authorList>
            <person name="Oyunbileg N."/>
            <person name="Iizaka Y."/>
            <person name="Hamada M."/>
            <person name="Davaapurev B.O."/>
            <person name="Fukumoto A."/>
            <person name="Tsetseg B."/>
            <person name="Kato F."/>
            <person name="Tamura T."/>
            <person name="Batkhuu J."/>
            <person name="Anzai Y."/>
        </authorList>
    </citation>
    <scope>NUCLEOTIDE SEQUENCE [LARGE SCALE GENOMIC DNA]</scope>
    <source>
        <strain evidence="3">NUM-2625</strain>
    </source>
</reference>
<evidence type="ECO:0000256" key="1">
    <source>
        <dbReference type="SAM" id="MobiDB-lite"/>
    </source>
</evidence>
<accession>A0A8J4ABN4</accession>
<feature type="compositionally biased region" description="Basic and acidic residues" evidence="1">
    <location>
        <begin position="9"/>
        <end position="23"/>
    </location>
</feature>
<proteinExistence type="predicted"/>
<keyword evidence="3" id="KW-1185">Reference proteome</keyword>
<feature type="region of interest" description="Disordered" evidence="1">
    <location>
        <begin position="1"/>
        <end position="42"/>
    </location>
</feature>
<name>A0A8J4ABN4_9ACTN</name>